<reference evidence="2 3" key="1">
    <citation type="submission" date="2014-05" db="EMBL/GenBank/DDBJ databases">
        <authorList>
            <person name="Sibley D."/>
            <person name="Venepally P."/>
            <person name="Karamycheva S."/>
            <person name="Hadjithomas M."/>
            <person name="Khan A."/>
            <person name="Brunk B."/>
            <person name="Roos D."/>
            <person name="Caler E."/>
            <person name="Lorenzi H."/>
        </authorList>
    </citation>
    <scope>NUCLEOTIDE SEQUENCE [LARGE SCALE GENOMIC DNA]</scope>
    <source>
        <strain evidence="2 3">RUB</strain>
    </source>
</reference>
<sequence length="129" mass="14221">MEICQLPRVRHLRMMVAVALGALLFLSICGERILGSAASSVAAEQRATPQIASDSEQEKGTSSEEDAGPVAPEVAEEESRRYEYLVNLGVSPQEMNREESQSEDSSEEAVQHLRKEEDDTDDEIEQPSN</sequence>
<feature type="compositionally biased region" description="Acidic residues" evidence="1">
    <location>
        <begin position="118"/>
        <end position="129"/>
    </location>
</feature>
<evidence type="ECO:0000313" key="3">
    <source>
        <dbReference type="Proteomes" id="UP000028834"/>
    </source>
</evidence>
<dbReference type="Proteomes" id="UP000028834">
    <property type="component" value="Unassembled WGS sequence"/>
</dbReference>
<dbReference type="VEuPathDB" id="ToxoDB:TGRUB_244280"/>
<comment type="caution">
    <text evidence="2">The sequence shown here is derived from an EMBL/GenBank/DDBJ whole genome shotgun (WGS) entry which is preliminary data.</text>
</comment>
<evidence type="ECO:0000313" key="2">
    <source>
        <dbReference type="EMBL" id="KFG60320.1"/>
    </source>
</evidence>
<feature type="region of interest" description="Disordered" evidence="1">
    <location>
        <begin position="38"/>
        <end position="129"/>
    </location>
</feature>
<dbReference type="EMBL" id="AFYV02001949">
    <property type="protein sequence ID" value="KFG60320.1"/>
    <property type="molecule type" value="Genomic_DNA"/>
</dbReference>
<keyword evidence="2" id="KW-0812">Transmembrane</keyword>
<organism evidence="2 3">
    <name type="scientific">Toxoplasma gondii RUB</name>
    <dbReference type="NCBI Taxonomy" id="935652"/>
    <lineage>
        <taxon>Eukaryota</taxon>
        <taxon>Sar</taxon>
        <taxon>Alveolata</taxon>
        <taxon>Apicomplexa</taxon>
        <taxon>Conoidasida</taxon>
        <taxon>Coccidia</taxon>
        <taxon>Eucoccidiorida</taxon>
        <taxon>Eimeriorina</taxon>
        <taxon>Sarcocystidae</taxon>
        <taxon>Toxoplasma</taxon>
    </lineage>
</organism>
<protein>
    <submittedName>
        <fullName evidence="2">Putative transmembrane protein</fullName>
    </submittedName>
</protein>
<proteinExistence type="predicted"/>
<dbReference type="OrthoDB" id="10501619at2759"/>
<evidence type="ECO:0000256" key="1">
    <source>
        <dbReference type="SAM" id="MobiDB-lite"/>
    </source>
</evidence>
<accession>A0A086LUK2</accession>
<gene>
    <name evidence="2" type="ORF">TGRUB_244280</name>
</gene>
<keyword evidence="2" id="KW-0472">Membrane</keyword>
<dbReference type="AlphaFoldDB" id="A0A086LUK2"/>
<name>A0A086LUK2_TOXGO</name>